<dbReference type="EMBL" id="HG966617">
    <property type="protein sequence ID" value="CDO61442.1"/>
    <property type="molecule type" value="Genomic_DNA"/>
</dbReference>
<dbReference type="KEGG" id="pect:BN1012_Phect3230"/>
<dbReference type="Pfam" id="PF08904">
    <property type="entry name" value="EipB_like"/>
    <property type="match status" value="1"/>
</dbReference>
<organism evidence="2 3">
    <name type="scientific">Candidatus Phaeomarinibacter ectocarpi</name>
    <dbReference type="NCBI Taxonomy" id="1458461"/>
    <lineage>
        <taxon>Bacteria</taxon>
        <taxon>Pseudomonadati</taxon>
        <taxon>Pseudomonadota</taxon>
        <taxon>Alphaproteobacteria</taxon>
        <taxon>Hyphomicrobiales</taxon>
        <taxon>Parvibaculaceae</taxon>
        <taxon>Candidatus Phaeomarinibacter</taxon>
    </lineage>
</organism>
<evidence type="ECO:0000313" key="3">
    <source>
        <dbReference type="Proteomes" id="UP000032160"/>
    </source>
</evidence>
<protein>
    <submittedName>
        <fullName evidence="2">ATP/GTP-binding site motif A</fullName>
    </submittedName>
</protein>
<evidence type="ECO:0000256" key="1">
    <source>
        <dbReference type="SAM" id="SignalP"/>
    </source>
</evidence>
<dbReference type="HOGENOM" id="CLU_064490_0_0_5"/>
<evidence type="ECO:0000313" key="2">
    <source>
        <dbReference type="EMBL" id="CDO61442.1"/>
    </source>
</evidence>
<feature type="chain" id="PRO_5004958289" evidence="1">
    <location>
        <begin position="29"/>
        <end position="273"/>
    </location>
</feature>
<feature type="signal peptide" evidence="1">
    <location>
        <begin position="1"/>
        <end position="28"/>
    </location>
</feature>
<proteinExistence type="predicted"/>
<keyword evidence="3" id="KW-1185">Reference proteome</keyword>
<dbReference type="PATRIC" id="fig|1458461.3.peg.3236"/>
<dbReference type="AlphaFoldDB" id="X5MF92"/>
<sequence length="273" mass="29174">MFKTPTDTAFAAALAGMFFLLPAQQAAAGNLAPHRAVYSMKMLASEGGSDIASVSGRLVLEWQGSSCDGFITTQRIVNRMGSKQGSDFVSDFRVTSWESGDGDEFTFSMTHFMNGTPVEEIEGSAERLDGGGQVTLSKPEKRDIPLPSSIVFPTEQIKALMASAEAGKKVHSAPVFDGSDTEHHFDTTTIIGKAGSGAPKADEAEPGKSLSSLGYWPVQVSYFDPNDVTGLPDYEVSFRFYENGVSTGLIMDYGDLTIGADLVALDMLPQPEC</sequence>
<name>X5MF92_9HYPH</name>
<dbReference type="InterPro" id="IPR015000">
    <property type="entry name" value="EipB-like"/>
</dbReference>
<dbReference type="OrthoDB" id="9815514at2"/>
<dbReference type="STRING" id="1458461.BN1012_Phect3230"/>
<accession>X5MF92</accession>
<reference evidence="2 3" key="1">
    <citation type="journal article" date="2014" name="Front. Genet.">
        <title>Genome and metabolic network of "Candidatus Phaeomarinobacter ectocarpi" Ec32, a new candidate genus of Alphaproteobacteria frequently associated with brown algae.</title>
        <authorList>
            <person name="Dittami S.M."/>
            <person name="Barbeyron T."/>
            <person name="Boyen C."/>
            <person name="Cambefort J."/>
            <person name="Collet G."/>
            <person name="Delage L."/>
            <person name="Gobet A."/>
            <person name="Groisillier A."/>
            <person name="Leblanc C."/>
            <person name="Michel G."/>
            <person name="Scornet D."/>
            <person name="Siegel A."/>
            <person name="Tapia J.E."/>
            <person name="Tonon T."/>
        </authorList>
    </citation>
    <scope>NUCLEOTIDE SEQUENCE [LARGE SCALE GENOMIC DNA]</scope>
    <source>
        <strain evidence="2 3">Ec32</strain>
    </source>
</reference>
<dbReference type="RefSeq" id="WP_043949235.1">
    <property type="nucleotide sequence ID" value="NZ_HG966617.1"/>
</dbReference>
<gene>
    <name evidence="2" type="ORF">BN1012_Phect3230</name>
</gene>
<dbReference type="Proteomes" id="UP000032160">
    <property type="component" value="Chromosome I"/>
</dbReference>
<keyword evidence="1" id="KW-0732">Signal</keyword>